<reference evidence="1" key="1">
    <citation type="journal article" date="2020" name="mSystems">
        <title>Genome- and Community-Level Interaction Insights into Carbon Utilization and Element Cycling Functions of Hydrothermarchaeota in Hydrothermal Sediment.</title>
        <authorList>
            <person name="Zhou Z."/>
            <person name="Liu Y."/>
            <person name="Xu W."/>
            <person name="Pan J."/>
            <person name="Luo Z.H."/>
            <person name="Li M."/>
        </authorList>
    </citation>
    <scope>NUCLEOTIDE SEQUENCE [LARGE SCALE GENOMIC DNA]</scope>
    <source>
        <strain evidence="1">HyVt-151</strain>
    </source>
</reference>
<gene>
    <name evidence="1" type="ORF">ENF72_00885</name>
</gene>
<sequence length="106" mass="12158">MAGGENEKEAGTRLSLGELDWRKSENFIEEHADIVMISDIKERGLVFLDFGKMDFEGFESKRGVYSIRNPYIKHVARIRLTTSHFEQVVSLLQNRLKEIKEGKGEG</sequence>
<accession>A0A7C0TYN6</accession>
<dbReference type="EMBL" id="DQYG01000036">
    <property type="protein sequence ID" value="HDD31168.1"/>
    <property type="molecule type" value="Genomic_DNA"/>
</dbReference>
<dbReference type="AlphaFoldDB" id="A0A7C0TYN6"/>
<comment type="caution">
    <text evidence="1">The sequence shown here is derived from an EMBL/GenBank/DDBJ whole genome shotgun (WGS) entry which is preliminary data.</text>
</comment>
<proteinExistence type="predicted"/>
<name>A0A7C0TYN6_THELI</name>
<protein>
    <submittedName>
        <fullName evidence="1">Uncharacterized protein</fullName>
    </submittedName>
</protein>
<organism evidence="1">
    <name type="scientific">Thermococcus litoralis</name>
    <dbReference type="NCBI Taxonomy" id="2265"/>
    <lineage>
        <taxon>Archaea</taxon>
        <taxon>Methanobacteriati</taxon>
        <taxon>Methanobacteriota</taxon>
        <taxon>Thermococci</taxon>
        <taxon>Thermococcales</taxon>
        <taxon>Thermococcaceae</taxon>
        <taxon>Thermococcus</taxon>
    </lineage>
</organism>
<dbReference type="Proteomes" id="UP000886210">
    <property type="component" value="Unassembled WGS sequence"/>
</dbReference>
<evidence type="ECO:0000313" key="1">
    <source>
        <dbReference type="EMBL" id="HDD31168.1"/>
    </source>
</evidence>